<dbReference type="EMBL" id="FNGA01000005">
    <property type="protein sequence ID" value="SDL54361.1"/>
    <property type="molecule type" value="Genomic_DNA"/>
</dbReference>
<dbReference type="Proteomes" id="UP000199053">
    <property type="component" value="Unassembled WGS sequence"/>
</dbReference>
<sequence length="46" mass="5344">MENNFVESNQCTGWLKDLKSKFRNTQIKAVKFVHGHTLSLMHLPSK</sequence>
<organism evidence="1 2">
    <name type="scientific">Maridesulfovibrio ferrireducens</name>
    <dbReference type="NCBI Taxonomy" id="246191"/>
    <lineage>
        <taxon>Bacteria</taxon>
        <taxon>Pseudomonadati</taxon>
        <taxon>Thermodesulfobacteriota</taxon>
        <taxon>Desulfovibrionia</taxon>
        <taxon>Desulfovibrionales</taxon>
        <taxon>Desulfovibrionaceae</taxon>
        <taxon>Maridesulfovibrio</taxon>
    </lineage>
</organism>
<protein>
    <submittedName>
        <fullName evidence="1">Uncharacterized protein</fullName>
    </submittedName>
</protein>
<accession>A0A1G9KXD0</accession>
<dbReference type="STRING" id="246191.SAMN05660337_3248"/>
<evidence type="ECO:0000313" key="2">
    <source>
        <dbReference type="Proteomes" id="UP000199053"/>
    </source>
</evidence>
<reference evidence="2" key="1">
    <citation type="submission" date="2016-10" db="EMBL/GenBank/DDBJ databases">
        <authorList>
            <person name="Varghese N."/>
            <person name="Submissions S."/>
        </authorList>
    </citation>
    <scope>NUCLEOTIDE SEQUENCE [LARGE SCALE GENOMIC DNA]</scope>
    <source>
        <strain evidence="2">DSM 16995</strain>
    </source>
</reference>
<name>A0A1G9KXD0_9BACT</name>
<evidence type="ECO:0000313" key="1">
    <source>
        <dbReference type="EMBL" id="SDL54361.1"/>
    </source>
</evidence>
<proteinExistence type="predicted"/>
<keyword evidence="2" id="KW-1185">Reference proteome</keyword>
<gene>
    <name evidence="1" type="ORF">SAMN05660337_3248</name>
</gene>
<dbReference type="AlphaFoldDB" id="A0A1G9KXD0"/>